<dbReference type="AlphaFoldDB" id="A0A822F389"/>
<feature type="non-terminal residue" evidence="1">
    <location>
        <position position="48"/>
    </location>
</feature>
<dbReference type="EMBL" id="CAJOBR010077916">
    <property type="protein sequence ID" value="CAF5116138.1"/>
    <property type="molecule type" value="Genomic_DNA"/>
</dbReference>
<comment type="caution">
    <text evidence="1">The sequence shown here is derived from an EMBL/GenBank/DDBJ whole genome shotgun (WGS) entry which is preliminary data.</text>
</comment>
<organism evidence="1 2">
    <name type="scientific">Rotaria socialis</name>
    <dbReference type="NCBI Taxonomy" id="392032"/>
    <lineage>
        <taxon>Eukaryota</taxon>
        <taxon>Metazoa</taxon>
        <taxon>Spiralia</taxon>
        <taxon>Gnathifera</taxon>
        <taxon>Rotifera</taxon>
        <taxon>Eurotatoria</taxon>
        <taxon>Bdelloidea</taxon>
        <taxon>Philodinida</taxon>
        <taxon>Philodinidae</taxon>
        <taxon>Rotaria</taxon>
    </lineage>
</organism>
<protein>
    <submittedName>
        <fullName evidence="1">Uncharacterized protein</fullName>
    </submittedName>
</protein>
<name>A0A822F389_9BILA</name>
<reference evidence="1" key="1">
    <citation type="submission" date="2021-02" db="EMBL/GenBank/DDBJ databases">
        <authorList>
            <person name="Nowell W R."/>
        </authorList>
    </citation>
    <scope>NUCLEOTIDE SEQUENCE</scope>
</reference>
<gene>
    <name evidence="1" type="ORF">QYT958_LOCUS45770</name>
</gene>
<sequence length="48" mass="5171">MKQNGTLVPSHIPAITYDETAVKDNDSLTKNIKSSAPVYIQSVPVQNG</sequence>
<evidence type="ECO:0000313" key="2">
    <source>
        <dbReference type="Proteomes" id="UP000663848"/>
    </source>
</evidence>
<proteinExistence type="predicted"/>
<accession>A0A822F389</accession>
<evidence type="ECO:0000313" key="1">
    <source>
        <dbReference type="EMBL" id="CAF5116138.1"/>
    </source>
</evidence>
<dbReference type="Proteomes" id="UP000663848">
    <property type="component" value="Unassembled WGS sequence"/>
</dbReference>